<name>A0ABT7C3B9_9CYAN</name>
<reference evidence="1 2" key="1">
    <citation type="submission" date="2023-01" db="EMBL/GenBank/DDBJ databases">
        <title>Novel diversity within Roseofilum (Cyanobacteria; Desertifilaceae) from marine benthic mats with descriptions of four novel species.</title>
        <authorList>
            <person name="Wang Y."/>
            <person name="Berthold D.E."/>
            <person name="Hu J."/>
            <person name="Lefler F.W."/>
            <person name="Laughinghouse H.D. IV."/>
        </authorList>
    </citation>
    <scope>NUCLEOTIDE SEQUENCE [LARGE SCALE GENOMIC DNA]</scope>
    <source>
        <strain evidence="1 2">BLCC-M143</strain>
    </source>
</reference>
<dbReference type="Proteomes" id="UP001232992">
    <property type="component" value="Unassembled WGS sequence"/>
</dbReference>
<evidence type="ECO:0000313" key="1">
    <source>
        <dbReference type="EMBL" id="MDJ1185557.1"/>
    </source>
</evidence>
<gene>
    <name evidence="1" type="ORF">PMH09_20435</name>
</gene>
<dbReference type="EMBL" id="JAQOSQ010000039">
    <property type="protein sequence ID" value="MDJ1185557.1"/>
    <property type="molecule type" value="Genomic_DNA"/>
</dbReference>
<keyword evidence="2" id="KW-1185">Reference proteome</keyword>
<proteinExistence type="predicted"/>
<protein>
    <submittedName>
        <fullName evidence="1">Uncharacterized protein</fullName>
    </submittedName>
</protein>
<sequence length="69" mass="8073">MASNCQKDIVIENIYELSPMAGLCPRKSVGLQYWHRYADGDDLWRWYIHKASSTMAEQQWLSSSLQDYS</sequence>
<organism evidence="1 2">
    <name type="scientific">Roseofilum casamattae BLCC-M143</name>
    <dbReference type="NCBI Taxonomy" id="3022442"/>
    <lineage>
        <taxon>Bacteria</taxon>
        <taxon>Bacillati</taxon>
        <taxon>Cyanobacteriota</taxon>
        <taxon>Cyanophyceae</taxon>
        <taxon>Desertifilales</taxon>
        <taxon>Desertifilaceae</taxon>
        <taxon>Roseofilum</taxon>
        <taxon>Roseofilum casamattae</taxon>
    </lineage>
</organism>
<accession>A0ABT7C3B9</accession>
<comment type="caution">
    <text evidence="1">The sequence shown here is derived from an EMBL/GenBank/DDBJ whole genome shotgun (WGS) entry which is preliminary data.</text>
</comment>
<dbReference type="RefSeq" id="WP_283760198.1">
    <property type="nucleotide sequence ID" value="NZ_JAQOSQ010000039.1"/>
</dbReference>
<evidence type="ECO:0000313" key="2">
    <source>
        <dbReference type="Proteomes" id="UP001232992"/>
    </source>
</evidence>